<proteinExistence type="predicted"/>
<accession>A0ABZ0HNA0</accession>
<sequence>MNQSVIDAHILPRPVERLPEYAHAKARQTLAERLVDAFGLSEASASAIAAAVVDPSEVRKSIGEPTDPDVEKIPVPGGTLLGIRTSVWARRTMPDPRNPRTLPSRRHPFAIDPGTGGEDSKFRPVPEPRVLDQTQPQKAELVVDIESRHHLTWAAQQAAAFVLAENDWRTSIESQGVMEAVWLVATTYQHSDGSAPATTLTTVEGSSRDTAVHSLLGIHSADVPYDDNDARFRAHIRKLNEAFDRGERNKETVVALRCERIPALILLGFRPHASGSTGFPTAVKSLVALRHVDPPKPWGEGPENESLADEVLDELHRRDLISSTQRDYFAGSCTRSEARAAHLPEDPVLRAAQIVYLFTTKDDRVDEAIRVAVTSQSTRKRITPKLMNELATALILRAVADDPGKVDQIRRYLRHAFGKSTHRASWEATGRTTDQLVKEALTEVREAIGSGATEEPGPTSLELAVRASYPLVVSGRLNADRGSSGNDQPDRRTPGEVLDAMRRSLHGVHQLGQALRDFETGAPLRAVDESGQVKHLADGSADQMVSDIYLRNEFPPPGRARAARPGDTATDRYHNALAALGRALDGVDQAFTGLTKVVGDDDQPVVEARGVEPRLTDSWRELLSRIDEEMVVWARTFRKAYGTKTSSVTAGLDDDDDAAETDPYADVDEDAADDWSHPNSSPEADAAE</sequence>
<organism evidence="2 3">
    <name type="scientific">Methylocapsa polymorpha</name>
    <dbReference type="NCBI Taxonomy" id="3080828"/>
    <lineage>
        <taxon>Bacteria</taxon>
        <taxon>Pseudomonadati</taxon>
        <taxon>Pseudomonadota</taxon>
        <taxon>Alphaproteobacteria</taxon>
        <taxon>Hyphomicrobiales</taxon>
        <taxon>Beijerinckiaceae</taxon>
        <taxon>Methylocapsa</taxon>
    </lineage>
</organism>
<feature type="region of interest" description="Disordered" evidence="1">
    <location>
        <begin position="91"/>
        <end position="122"/>
    </location>
</feature>
<keyword evidence="3" id="KW-1185">Reference proteome</keyword>
<name>A0ABZ0HNA0_9HYPH</name>
<dbReference type="EMBL" id="CP136862">
    <property type="protein sequence ID" value="WOJ88420.1"/>
    <property type="molecule type" value="Genomic_DNA"/>
</dbReference>
<evidence type="ECO:0000313" key="2">
    <source>
        <dbReference type="EMBL" id="WOJ88420.1"/>
    </source>
</evidence>
<feature type="region of interest" description="Disordered" evidence="1">
    <location>
        <begin position="646"/>
        <end position="688"/>
    </location>
</feature>
<dbReference type="RefSeq" id="WP_407337856.1">
    <property type="nucleotide sequence ID" value="NZ_CP136862.1"/>
</dbReference>
<dbReference type="Proteomes" id="UP001626536">
    <property type="component" value="Chromosome"/>
</dbReference>
<protein>
    <submittedName>
        <fullName evidence="2">Uncharacterized protein</fullName>
    </submittedName>
</protein>
<evidence type="ECO:0000256" key="1">
    <source>
        <dbReference type="SAM" id="MobiDB-lite"/>
    </source>
</evidence>
<gene>
    <name evidence="2" type="ORF">RZS28_11315</name>
</gene>
<reference evidence="2 3" key="1">
    <citation type="submission" date="2023-10" db="EMBL/GenBank/DDBJ databases">
        <title>Novel methanotroph of the genus Methylocapsa from a subarctic wetland.</title>
        <authorList>
            <person name="Belova S.E."/>
            <person name="Oshkin I.Y."/>
            <person name="Miroshnikov K."/>
            <person name="Dedysh S.N."/>
        </authorList>
    </citation>
    <scope>NUCLEOTIDE SEQUENCE [LARGE SCALE GENOMIC DNA]</scope>
    <source>
        <strain evidence="2 3">RX1</strain>
    </source>
</reference>
<feature type="compositionally biased region" description="Acidic residues" evidence="1">
    <location>
        <begin position="652"/>
        <end position="673"/>
    </location>
</feature>
<evidence type="ECO:0000313" key="3">
    <source>
        <dbReference type="Proteomes" id="UP001626536"/>
    </source>
</evidence>